<comment type="similarity">
    <text evidence="1">Belongs to the bactofilin family.</text>
</comment>
<dbReference type="EMBL" id="CP003156">
    <property type="protein sequence ID" value="AEV33337.1"/>
    <property type="molecule type" value="Genomic_DNA"/>
</dbReference>
<dbReference type="PANTHER" id="PTHR35024:SF4">
    <property type="entry name" value="POLYMER-FORMING CYTOSKELETAL PROTEIN"/>
    <property type="match status" value="1"/>
</dbReference>
<dbReference type="STRING" id="926562.Oweho_2366"/>
<evidence type="ECO:0000313" key="3">
    <source>
        <dbReference type="EMBL" id="AEV33337.1"/>
    </source>
</evidence>
<dbReference type="KEGG" id="oho:Oweho_2366"/>
<reference evidence="3 4" key="1">
    <citation type="journal article" date="2012" name="Stand. Genomic Sci.">
        <title>Genome sequence of the orange-pigmented seawater bacterium Owenweeksia hongkongensis type strain (UST20020801(T)).</title>
        <authorList>
            <person name="Riedel T."/>
            <person name="Held B."/>
            <person name="Nolan M."/>
            <person name="Lucas S."/>
            <person name="Lapidus A."/>
            <person name="Tice H."/>
            <person name="Del Rio T.G."/>
            <person name="Cheng J.F."/>
            <person name="Han C."/>
            <person name="Tapia R."/>
            <person name="Goodwin L.A."/>
            <person name="Pitluck S."/>
            <person name="Liolios K."/>
            <person name="Mavromatis K."/>
            <person name="Pagani I."/>
            <person name="Ivanova N."/>
            <person name="Mikhailova N."/>
            <person name="Pati A."/>
            <person name="Chen A."/>
            <person name="Palaniappan K."/>
            <person name="Rohde M."/>
            <person name="Tindall B.J."/>
            <person name="Detter J.C."/>
            <person name="Goker M."/>
            <person name="Woyke T."/>
            <person name="Bristow J."/>
            <person name="Eisen J.A."/>
            <person name="Markowitz V."/>
            <person name="Hugenholtz P."/>
            <person name="Klenk H.P."/>
            <person name="Kyrpides N.C."/>
        </authorList>
    </citation>
    <scope>NUCLEOTIDE SEQUENCE</scope>
    <source>
        <strain evidence="4">DSM 17368 / JCM 12287 / NRRL B-23963</strain>
    </source>
</reference>
<accession>G8R6B7</accession>
<proteinExistence type="inferred from homology"/>
<protein>
    <submittedName>
        <fullName evidence="3">Integral membrane protein CcmA involved in cell shape determination</fullName>
    </submittedName>
</protein>
<dbReference type="eggNOG" id="COG1664">
    <property type="taxonomic scope" value="Bacteria"/>
</dbReference>
<dbReference type="RefSeq" id="WP_014202686.1">
    <property type="nucleotide sequence ID" value="NC_016599.1"/>
</dbReference>
<evidence type="ECO:0000256" key="2">
    <source>
        <dbReference type="SAM" id="MobiDB-lite"/>
    </source>
</evidence>
<dbReference type="AlphaFoldDB" id="G8R6B7"/>
<dbReference type="HOGENOM" id="CLU_072799_6_1_10"/>
<feature type="compositionally biased region" description="Basic and acidic residues" evidence="2">
    <location>
        <begin position="121"/>
        <end position="140"/>
    </location>
</feature>
<evidence type="ECO:0000313" key="4">
    <source>
        <dbReference type="Proteomes" id="UP000005631"/>
    </source>
</evidence>
<dbReference type="PANTHER" id="PTHR35024">
    <property type="entry name" value="HYPOTHETICAL CYTOSOLIC PROTEIN"/>
    <property type="match status" value="1"/>
</dbReference>
<evidence type="ECO:0000256" key="1">
    <source>
        <dbReference type="ARBA" id="ARBA00044755"/>
    </source>
</evidence>
<dbReference type="Proteomes" id="UP000005631">
    <property type="component" value="Chromosome"/>
</dbReference>
<organism evidence="3 4">
    <name type="scientific">Owenweeksia hongkongensis (strain DSM 17368 / CIP 108786 / JCM 12287 / NRRL B-23963 / UST20020801)</name>
    <dbReference type="NCBI Taxonomy" id="926562"/>
    <lineage>
        <taxon>Bacteria</taxon>
        <taxon>Pseudomonadati</taxon>
        <taxon>Bacteroidota</taxon>
        <taxon>Flavobacteriia</taxon>
        <taxon>Flavobacteriales</taxon>
        <taxon>Owenweeksiaceae</taxon>
        <taxon>Owenweeksia</taxon>
    </lineage>
</organism>
<name>G8R6B7_OWEHD</name>
<sequence>MIKKNRDVTDANQASNRILAGTNIEGEVHSNGDIRVDGSLKGTISISGKLVIGENGSVEGDIKCAYATVSGKLKGKVEVSELLSLQATAIVNGEVQTNKLSVEPGAEFSGSCNMGSVVRKMKNDESAGNRSEKSKEEASA</sequence>
<dbReference type="OrthoDB" id="5432602at2"/>
<dbReference type="InterPro" id="IPR007607">
    <property type="entry name" value="BacA/B"/>
</dbReference>
<feature type="region of interest" description="Disordered" evidence="2">
    <location>
        <begin position="117"/>
        <end position="140"/>
    </location>
</feature>
<keyword evidence="4" id="KW-1185">Reference proteome</keyword>
<gene>
    <name evidence="3" type="ordered locus">Oweho_2366</name>
</gene>
<dbReference type="Pfam" id="PF04519">
    <property type="entry name" value="Bactofilin"/>
    <property type="match status" value="1"/>
</dbReference>